<comment type="caution">
    <text evidence="1">The sequence shown here is derived from an EMBL/GenBank/DDBJ whole genome shotgun (WGS) entry which is preliminary data.</text>
</comment>
<organism evidence="1 2">
    <name type="scientific">Rhodococcus chondri</name>
    <dbReference type="NCBI Taxonomy" id="3065941"/>
    <lineage>
        <taxon>Bacteria</taxon>
        <taxon>Bacillati</taxon>
        <taxon>Actinomycetota</taxon>
        <taxon>Actinomycetes</taxon>
        <taxon>Mycobacteriales</taxon>
        <taxon>Nocardiaceae</taxon>
        <taxon>Rhodococcus</taxon>
    </lineage>
</organism>
<name>A0ABU7JWU4_9NOCA</name>
<dbReference type="PROSITE" id="PS51257">
    <property type="entry name" value="PROKAR_LIPOPROTEIN"/>
    <property type="match status" value="1"/>
</dbReference>
<reference evidence="1 2" key="1">
    <citation type="submission" date="2023-08" db="EMBL/GenBank/DDBJ databases">
        <authorList>
            <person name="Girao M."/>
            <person name="Carvalho M.F."/>
        </authorList>
    </citation>
    <scope>NUCLEOTIDE SEQUENCE [LARGE SCALE GENOMIC DNA]</scope>
    <source>
        <strain evidence="1 2">CC-R104</strain>
    </source>
</reference>
<evidence type="ECO:0008006" key="3">
    <source>
        <dbReference type="Google" id="ProtNLM"/>
    </source>
</evidence>
<sequence>MRNRLWRAAVVAVAVVAAGCSGVPGGAEGDLSRAADTAASSAEAVRMGLALDVGQRTTRNHAATLVSDSLEEVLTAHGTVATLETATASEAAHRDALLAHLDEVITVFGRTREHVYNVPGAPDAATLDGALGDLADTLERFGEGER</sequence>
<protein>
    <recommendedName>
        <fullName evidence="3">Lipoprotein</fullName>
    </recommendedName>
</protein>
<evidence type="ECO:0000313" key="1">
    <source>
        <dbReference type="EMBL" id="MEE2034493.1"/>
    </source>
</evidence>
<keyword evidence="2" id="KW-1185">Reference proteome</keyword>
<dbReference type="RefSeq" id="WP_330153862.1">
    <property type="nucleotide sequence ID" value="NZ_JAUZMZ010000151.1"/>
</dbReference>
<gene>
    <name evidence="1" type="ORF">Q8814_20630</name>
</gene>
<dbReference type="Proteomes" id="UP001331936">
    <property type="component" value="Unassembled WGS sequence"/>
</dbReference>
<dbReference type="EMBL" id="JAUZMZ010000151">
    <property type="protein sequence ID" value="MEE2034493.1"/>
    <property type="molecule type" value="Genomic_DNA"/>
</dbReference>
<accession>A0ABU7JWU4</accession>
<proteinExistence type="predicted"/>
<evidence type="ECO:0000313" key="2">
    <source>
        <dbReference type="Proteomes" id="UP001331936"/>
    </source>
</evidence>